<protein>
    <recommendedName>
        <fullName evidence="3">UBA domain-containing protein</fullName>
    </recommendedName>
</protein>
<accession>A0A9Q0J812</accession>
<dbReference type="OrthoDB" id="641149at2759"/>
<reference evidence="1" key="1">
    <citation type="submission" date="2022-02" db="EMBL/GenBank/DDBJ databases">
        <authorList>
            <person name="Henning P.M."/>
            <person name="McCubbin A.G."/>
            <person name="Shore J.S."/>
        </authorList>
    </citation>
    <scope>NUCLEOTIDE SEQUENCE</scope>
    <source>
        <strain evidence="1">F60SS</strain>
        <tissue evidence="1">Leaves</tissue>
    </source>
</reference>
<dbReference type="GO" id="GO:0003886">
    <property type="term" value="F:DNA (cytosine-5-)-methyltransferase activity"/>
    <property type="evidence" value="ECO:0007669"/>
    <property type="project" value="TreeGrafter"/>
</dbReference>
<proteinExistence type="predicted"/>
<dbReference type="GO" id="GO:0005634">
    <property type="term" value="C:nucleus"/>
    <property type="evidence" value="ECO:0007669"/>
    <property type="project" value="TreeGrafter"/>
</dbReference>
<gene>
    <name evidence="1" type="ORF">Tsubulata_004711</name>
</gene>
<name>A0A9Q0J812_9ROSI</name>
<dbReference type="InterPro" id="IPR050390">
    <property type="entry name" value="C5-Methyltransferase"/>
</dbReference>
<evidence type="ECO:0000313" key="2">
    <source>
        <dbReference type="Proteomes" id="UP001141552"/>
    </source>
</evidence>
<evidence type="ECO:0008006" key="3">
    <source>
        <dbReference type="Google" id="ProtNLM"/>
    </source>
</evidence>
<comment type="caution">
    <text evidence="1">The sequence shown here is derived from an EMBL/GenBank/DDBJ whole genome shotgun (WGS) entry which is preliminary data.</text>
</comment>
<evidence type="ECO:0000313" key="1">
    <source>
        <dbReference type="EMBL" id="KAJ4831482.1"/>
    </source>
</evidence>
<dbReference type="Proteomes" id="UP001141552">
    <property type="component" value="Unassembled WGS sequence"/>
</dbReference>
<dbReference type="AlphaFoldDB" id="A0A9Q0J812"/>
<dbReference type="PANTHER" id="PTHR23068:SF25">
    <property type="entry name" value="DNA (CYTOSINE-5)-METHYLTRANSFERASE DRM2"/>
    <property type="match status" value="1"/>
</dbReference>
<dbReference type="Gene3D" id="1.10.8.10">
    <property type="entry name" value="DNA helicase RuvA subunit, C-terminal domain"/>
    <property type="match status" value="1"/>
</dbReference>
<organism evidence="1 2">
    <name type="scientific">Turnera subulata</name>
    <dbReference type="NCBI Taxonomy" id="218843"/>
    <lineage>
        <taxon>Eukaryota</taxon>
        <taxon>Viridiplantae</taxon>
        <taxon>Streptophyta</taxon>
        <taxon>Embryophyta</taxon>
        <taxon>Tracheophyta</taxon>
        <taxon>Spermatophyta</taxon>
        <taxon>Magnoliopsida</taxon>
        <taxon>eudicotyledons</taxon>
        <taxon>Gunneridae</taxon>
        <taxon>Pentapetalae</taxon>
        <taxon>rosids</taxon>
        <taxon>fabids</taxon>
        <taxon>Malpighiales</taxon>
        <taxon>Passifloraceae</taxon>
        <taxon>Turnera</taxon>
    </lineage>
</organism>
<dbReference type="PANTHER" id="PTHR23068">
    <property type="entry name" value="DNA CYTOSINE-5- -METHYLTRANSFERASE 3-RELATED"/>
    <property type="match status" value="1"/>
</dbReference>
<sequence>MGGGDAFPDVDVNVDWRSDVEPDIGSPELGSLATLPQLGGEAMTSSEQAYSPASSSGAKVVEYFREMGFPETMIAEAIEKNGEEDTDLIFETLLHCSVEQSSASSSRSKMMEYFIAMGFPAEMVAKVLEEHGEEDVDLIMETLLTYPALETPQVEQPQIVPNTGFEEDLLDDFSSLHDSESEDLPLGLDDNSLSSLRLMGYSEAEASEAINSCGPDASISELADFICAAQMARADDSFFAVEELDHPFFDELGDANARLPNGRPLPSLQFQASRAERSIFGATGQTDT</sequence>
<keyword evidence="2" id="KW-1185">Reference proteome</keyword>
<reference evidence="1" key="2">
    <citation type="journal article" date="2023" name="Plants (Basel)">
        <title>Annotation of the Turnera subulata (Passifloraceae) Draft Genome Reveals the S-Locus Evolved after the Divergence of Turneroideae from Passifloroideae in a Stepwise Manner.</title>
        <authorList>
            <person name="Henning P.M."/>
            <person name="Roalson E.H."/>
            <person name="Mir W."/>
            <person name="McCubbin A.G."/>
            <person name="Shore J.S."/>
        </authorList>
    </citation>
    <scope>NUCLEOTIDE SEQUENCE</scope>
    <source>
        <strain evidence="1">F60SS</strain>
    </source>
</reference>
<dbReference type="EMBL" id="JAKUCV010005351">
    <property type="protein sequence ID" value="KAJ4831482.1"/>
    <property type="molecule type" value="Genomic_DNA"/>
</dbReference>